<dbReference type="InterPro" id="IPR041633">
    <property type="entry name" value="Polbeta"/>
</dbReference>
<evidence type="ECO:0000256" key="1">
    <source>
        <dbReference type="ARBA" id="ARBA00001946"/>
    </source>
</evidence>
<dbReference type="Gene3D" id="3.30.460.10">
    <property type="entry name" value="Beta Polymerase, domain 2"/>
    <property type="match status" value="1"/>
</dbReference>
<sequence>MLHPIIQAQLPIIVRLFETHNVKRAYAFGSVINDNFNDSSDIDLLVDFDDTVNTLDRGRIWWDLHDELRSLFNREVDLLINGSLKNPYLRADIDEKKQLIYAA</sequence>
<feature type="domain" description="Polymerase beta nucleotidyltransferase" evidence="8">
    <location>
        <begin position="13"/>
        <end position="101"/>
    </location>
</feature>
<keyword evidence="4" id="KW-0479">Metal-binding</keyword>
<evidence type="ECO:0000313" key="10">
    <source>
        <dbReference type="Proteomes" id="UP001596958"/>
    </source>
</evidence>
<keyword evidence="7" id="KW-0460">Magnesium</keyword>
<evidence type="ECO:0000259" key="8">
    <source>
        <dbReference type="Pfam" id="PF18765"/>
    </source>
</evidence>
<gene>
    <name evidence="9" type="ORF">ACFQZS_02325</name>
</gene>
<evidence type="ECO:0000256" key="6">
    <source>
        <dbReference type="ARBA" id="ARBA00022840"/>
    </source>
</evidence>
<keyword evidence="6" id="KW-0067">ATP-binding</keyword>
<organism evidence="9 10">
    <name type="scientific">Mucilaginibacter calamicampi</name>
    <dbReference type="NCBI Taxonomy" id="1302352"/>
    <lineage>
        <taxon>Bacteria</taxon>
        <taxon>Pseudomonadati</taxon>
        <taxon>Bacteroidota</taxon>
        <taxon>Sphingobacteriia</taxon>
        <taxon>Sphingobacteriales</taxon>
        <taxon>Sphingobacteriaceae</taxon>
        <taxon>Mucilaginibacter</taxon>
    </lineage>
</organism>
<comment type="caution">
    <text evidence="9">The sequence shown here is derived from an EMBL/GenBank/DDBJ whole genome shotgun (WGS) entry which is preliminary data.</text>
</comment>
<keyword evidence="3" id="KW-0548">Nucleotidyltransferase</keyword>
<dbReference type="Proteomes" id="UP001596958">
    <property type="component" value="Unassembled WGS sequence"/>
</dbReference>
<dbReference type="Pfam" id="PF18765">
    <property type="entry name" value="Polbeta"/>
    <property type="match status" value="1"/>
</dbReference>
<accession>A0ABW2YTQ5</accession>
<protein>
    <submittedName>
        <fullName evidence="9">Nucleotidyltransferase family protein</fullName>
    </submittedName>
</protein>
<dbReference type="PANTHER" id="PTHR33571">
    <property type="entry name" value="SSL8005 PROTEIN"/>
    <property type="match status" value="1"/>
</dbReference>
<dbReference type="PANTHER" id="PTHR33571:SF12">
    <property type="entry name" value="BSL3053 PROTEIN"/>
    <property type="match status" value="1"/>
</dbReference>
<evidence type="ECO:0000313" key="9">
    <source>
        <dbReference type="EMBL" id="MFD0748959.1"/>
    </source>
</evidence>
<dbReference type="InterPro" id="IPR043519">
    <property type="entry name" value="NT_sf"/>
</dbReference>
<proteinExistence type="predicted"/>
<keyword evidence="10" id="KW-1185">Reference proteome</keyword>
<reference evidence="10" key="1">
    <citation type="journal article" date="2019" name="Int. J. Syst. Evol. Microbiol.">
        <title>The Global Catalogue of Microorganisms (GCM) 10K type strain sequencing project: providing services to taxonomists for standard genome sequencing and annotation.</title>
        <authorList>
            <consortium name="The Broad Institute Genomics Platform"/>
            <consortium name="The Broad Institute Genome Sequencing Center for Infectious Disease"/>
            <person name="Wu L."/>
            <person name="Ma J."/>
        </authorList>
    </citation>
    <scope>NUCLEOTIDE SEQUENCE [LARGE SCALE GENOMIC DNA]</scope>
    <source>
        <strain evidence="10">CCUG 63418</strain>
    </source>
</reference>
<evidence type="ECO:0000256" key="2">
    <source>
        <dbReference type="ARBA" id="ARBA00022679"/>
    </source>
</evidence>
<dbReference type="RefSeq" id="WP_377096916.1">
    <property type="nucleotide sequence ID" value="NZ_JBHTHU010000001.1"/>
</dbReference>
<keyword evidence="5" id="KW-0547">Nucleotide-binding</keyword>
<evidence type="ECO:0000256" key="4">
    <source>
        <dbReference type="ARBA" id="ARBA00022723"/>
    </source>
</evidence>
<dbReference type="SUPFAM" id="SSF81301">
    <property type="entry name" value="Nucleotidyltransferase"/>
    <property type="match status" value="1"/>
</dbReference>
<dbReference type="EMBL" id="JBHTHU010000001">
    <property type="protein sequence ID" value="MFD0748959.1"/>
    <property type="molecule type" value="Genomic_DNA"/>
</dbReference>
<name>A0ABW2YTQ5_9SPHI</name>
<evidence type="ECO:0000256" key="3">
    <source>
        <dbReference type="ARBA" id="ARBA00022695"/>
    </source>
</evidence>
<dbReference type="CDD" id="cd05403">
    <property type="entry name" value="NT_KNTase_like"/>
    <property type="match status" value="1"/>
</dbReference>
<keyword evidence="2" id="KW-0808">Transferase</keyword>
<evidence type="ECO:0000256" key="7">
    <source>
        <dbReference type="ARBA" id="ARBA00022842"/>
    </source>
</evidence>
<dbReference type="InterPro" id="IPR052038">
    <property type="entry name" value="Type-VII_TA_antitoxin"/>
</dbReference>
<evidence type="ECO:0000256" key="5">
    <source>
        <dbReference type="ARBA" id="ARBA00022741"/>
    </source>
</evidence>
<comment type="cofactor">
    <cofactor evidence="1">
        <name>Mg(2+)</name>
        <dbReference type="ChEBI" id="CHEBI:18420"/>
    </cofactor>
</comment>